<evidence type="ECO:0000313" key="1">
    <source>
        <dbReference type="EMBL" id="GFH39834.1"/>
    </source>
</evidence>
<gene>
    <name evidence="1" type="ORF">Hs20B_02320</name>
</gene>
<reference evidence="1 2" key="1">
    <citation type="submission" date="2020-02" db="EMBL/GenBank/DDBJ databases">
        <title>Draft genome sequence of Lactococcus sp. Hs20B0-1.</title>
        <authorList>
            <person name="Noda S."/>
            <person name="Yuki M."/>
            <person name="Ohkuma M."/>
        </authorList>
    </citation>
    <scope>NUCLEOTIDE SEQUENCE [LARGE SCALE GENOMIC DNA]</scope>
    <source>
        <strain evidence="1 2">Hs20B0-1</strain>
    </source>
</reference>
<dbReference type="EMBL" id="BLLH01000001">
    <property type="protein sequence ID" value="GFH39834.1"/>
    <property type="molecule type" value="Genomic_DNA"/>
</dbReference>
<comment type="caution">
    <text evidence="1">The sequence shown here is derived from an EMBL/GenBank/DDBJ whole genome shotgun (WGS) entry which is preliminary data.</text>
</comment>
<sequence length="58" mass="7017">MTNDKFTAYICKNARNTYRNIKSVESGGKRYTMKNNGYVWDTFSRKWTPFYKILFDMD</sequence>
<accession>A0A6A0B6A7</accession>
<protein>
    <submittedName>
        <fullName evidence="1">Uncharacterized protein</fullName>
    </submittedName>
</protein>
<organism evidence="1 2">
    <name type="scientific">Pseudolactococcus insecticola</name>
    <dbReference type="NCBI Taxonomy" id="2709158"/>
    <lineage>
        <taxon>Bacteria</taxon>
        <taxon>Bacillati</taxon>
        <taxon>Bacillota</taxon>
        <taxon>Bacilli</taxon>
        <taxon>Lactobacillales</taxon>
        <taxon>Streptococcaceae</taxon>
        <taxon>Pseudolactococcus</taxon>
    </lineage>
</organism>
<dbReference type="Proteomes" id="UP000475928">
    <property type="component" value="Unassembled WGS sequence"/>
</dbReference>
<name>A0A6A0B6A7_9LACT</name>
<dbReference type="RefSeq" id="WP_172354781.1">
    <property type="nucleotide sequence ID" value="NZ_BLLH01000001.1"/>
</dbReference>
<proteinExistence type="predicted"/>
<keyword evidence="2" id="KW-1185">Reference proteome</keyword>
<evidence type="ECO:0000313" key="2">
    <source>
        <dbReference type="Proteomes" id="UP000475928"/>
    </source>
</evidence>
<dbReference type="AlphaFoldDB" id="A0A6A0B6A7"/>